<evidence type="ECO:0000256" key="2">
    <source>
        <dbReference type="SAM" id="SignalP"/>
    </source>
</evidence>
<evidence type="ECO:0000313" key="4">
    <source>
        <dbReference type="Proteomes" id="UP000578697"/>
    </source>
</evidence>
<feature type="region of interest" description="Disordered" evidence="1">
    <location>
        <begin position="267"/>
        <end position="324"/>
    </location>
</feature>
<dbReference type="AlphaFoldDB" id="A0A840SI24"/>
<dbReference type="EMBL" id="JACHFR010000002">
    <property type="protein sequence ID" value="MBB5219042.1"/>
    <property type="molecule type" value="Genomic_DNA"/>
</dbReference>
<proteinExistence type="predicted"/>
<dbReference type="PROSITE" id="PS51257">
    <property type="entry name" value="PROKAR_LIPOPROTEIN"/>
    <property type="match status" value="1"/>
</dbReference>
<keyword evidence="2" id="KW-0732">Signal</keyword>
<evidence type="ECO:0000313" key="3">
    <source>
        <dbReference type="EMBL" id="MBB5219042.1"/>
    </source>
</evidence>
<evidence type="ECO:0008006" key="5">
    <source>
        <dbReference type="Google" id="ProtNLM"/>
    </source>
</evidence>
<protein>
    <recommendedName>
        <fullName evidence="5">Lipoprotein</fullName>
    </recommendedName>
</protein>
<gene>
    <name evidence="3" type="ORF">HNP77_001411</name>
</gene>
<feature type="chain" id="PRO_5032791422" description="Lipoprotein" evidence="2">
    <location>
        <begin position="23"/>
        <end position="324"/>
    </location>
</feature>
<dbReference type="Proteomes" id="UP000578697">
    <property type="component" value="Unassembled WGS sequence"/>
</dbReference>
<comment type="caution">
    <text evidence="3">The sequence shown here is derived from an EMBL/GenBank/DDBJ whole genome shotgun (WGS) entry which is preliminary data.</text>
</comment>
<accession>A0A840SI24</accession>
<sequence>MKKIVILVLTCASLLFSCSKKSDSAKQADAKKPTVDGVMLYEESHYWTETAEGKMRWVDCIFKGDTVKVYTDADGNPETKKAVREGKTDEETFYHINIEERGDFWTIDWYLAVNAQPGAILEDCFIFSEPKATAPTSTKLKKFEIVGILEEKDNFYKIYVRDDKQLRQNIYVEKKVVCNHANDVEAIKTYRRISGKTNAAVQYEVIDKLINDWDLGKNNPRLCKEAYISLVSQIFTDADNYTINFNQDNLYKVYSVYNDLYSENSYDEDYDIDYSDSDDEYDYEDEDDEDDDNDDYYEDDESDEEYDDYDVDFDSDDSDEYEWE</sequence>
<dbReference type="RefSeq" id="WP_184652477.1">
    <property type="nucleotide sequence ID" value="NZ_JACHFR010000002.1"/>
</dbReference>
<feature type="signal peptide" evidence="2">
    <location>
        <begin position="1"/>
        <end position="22"/>
    </location>
</feature>
<organism evidence="3 4">
    <name type="scientific">Treponema rectale</name>
    <dbReference type="NCBI Taxonomy" id="744512"/>
    <lineage>
        <taxon>Bacteria</taxon>
        <taxon>Pseudomonadati</taxon>
        <taxon>Spirochaetota</taxon>
        <taxon>Spirochaetia</taxon>
        <taxon>Spirochaetales</taxon>
        <taxon>Treponemataceae</taxon>
        <taxon>Treponema</taxon>
    </lineage>
</organism>
<evidence type="ECO:0000256" key="1">
    <source>
        <dbReference type="SAM" id="MobiDB-lite"/>
    </source>
</evidence>
<name>A0A840SI24_9SPIR</name>
<reference evidence="3 4" key="1">
    <citation type="submission" date="2020-08" db="EMBL/GenBank/DDBJ databases">
        <title>Genomic Encyclopedia of Type Strains, Phase IV (KMG-IV): sequencing the most valuable type-strain genomes for metagenomic binning, comparative biology and taxonomic classification.</title>
        <authorList>
            <person name="Goeker M."/>
        </authorList>
    </citation>
    <scope>NUCLEOTIDE SEQUENCE [LARGE SCALE GENOMIC DNA]</scope>
    <source>
        <strain evidence="3 4">DSM 103679</strain>
    </source>
</reference>
<keyword evidence="4" id="KW-1185">Reference proteome</keyword>